<evidence type="ECO:0000259" key="2">
    <source>
        <dbReference type="Pfam" id="PF00561"/>
    </source>
</evidence>
<keyword evidence="1" id="KW-0472">Membrane</keyword>
<evidence type="ECO:0000313" key="4">
    <source>
        <dbReference type="Proteomes" id="UP001445076"/>
    </source>
</evidence>
<gene>
    <name evidence="3" type="ORF">OTU49_006998</name>
</gene>
<keyword evidence="4" id="KW-1185">Reference proteome</keyword>
<organism evidence="3 4">
    <name type="scientific">Cherax quadricarinatus</name>
    <name type="common">Australian red claw crayfish</name>
    <dbReference type="NCBI Taxonomy" id="27406"/>
    <lineage>
        <taxon>Eukaryota</taxon>
        <taxon>Metazoa</taxon>
        <taxon>Ecdysozoa</taxon>
        <taxon>Arthropoda</taxon>
        <taxon>Crustacea</taxon>
        <taxon>Multicrustacea</taxon>
        <taxon>Malacostraca</taxon>
        <taxon>Eumalacostraca</taxon>
        <taxon>Eucarida</taxon>
        <taxon>Decapoda</taxon>
        <taxon>Pleocyemata</taxon>
        <taxon>Astacidea</taxon>
        <taxon>Parastacoidea</taxon>
        <taxon>Parastacidae</taxon>
        <taxon>Cherax</taxon>
    </lineage>
</organism>
<accession>A0AAW0WJJ2</accession>
<feature type="domain" description="AB hydrolase-1" evidence="2">
    <location>
        <begin position="164"/>
        <end position="276"/>
    </location>
</feature>
<sequence length="285" mass="32011">MLCTVKTSLVTLTLNNIPSLLTYSSYLPLLSIFVVSYILYPLLPVTLVIILLFSPSSPFSRPFLSSSQTLSTHPTSAETTAMTTTMSSLRHLVIAALEWVLAVVFGVAVLGKLVWLWGRGALRASLPRDVPPPCLHYPALGRHKFVKLQNLKLHYVEAGSPENPLVVMIHGAPDFWFTWRRQIPSLSHDYWVVAVDMRGCGDSDTPRLRTHYTTPLLAEDVASLIRILGRKSAHLVCAGVGGQVGWYMCYHYPQLVTKMVLIHAPHPYVIRQQVNSLWMNYYKAW</sequence>
<comment type="caution">
    <text evidence="3">The sequence shown here is derived from an EMBL/GenBank/DDBJ whole genome shotgun (WGS) entry which is preliminary data.</text>
</comment>
<dbReference type="InterPro" id="IPR000073">
    <property type="entry name" value="AB_hydrolase_1"/>
</dbReference>
<dbReference type="Proteomes" id="UP001445076">
    <property type="component" value="Unassembled WGS sequence"/>
</dbReference>
<proteinExistence type="predicted"/>
<dbReference type="EMBL" id="JARKIK010000057">
    <property type="protein sequence ID" value="KAK8732268.1"/>
    <property type="molecule type" value="Genomic_DNA"/>
</dbReference>
<dbReference type="Pfam" id="PF00561">
    <property type="entry name" value="Abhydrolase_1"/>
    <property type="match status" value="1"/>
</dbReference>
<dbReference type="AlphaFoldDB" id="A0AAW0WJJ2"/>
<keyword evidence="1" id="KW-1133">Transmembrane helix</keyword>
<feature type="transmembrane region" description="Helical" evidence="1">
    <location>
        <begin position="26"/>
        <end position="53"/>
    </location>
</feature>
<dbReference type="Gene3D" id="3.40.50.1820">
    <property type="entry name" value="alpha/beta hydrolase"/>
    <property type="match status" value="1"/>
</dbReference>
<feature type="transmembrane region" description="Helical" evidence="1">
    <location>
        <begin position="92"/>
        <end position="118"/>
    </location>
</feature>
<evidence type="ECO:0000313" key="3">
    <source>
        <dbReference type="EMBL" id="KAK8732268.1"/>
    </source>
</evidence>
<dbReference type="PANTHER" id="PTHR43329">
    <property type="entry name" value="EPOXIDE HYDROLASE"/>
    <property type="match status" value="1"/>
</dbReference>
<dbReference type="InterPro" id="IPR029058">
    <property type="entry name" value="AB_hydrolase_fold"/>
</dbReference>
<keyword evidence="1" id="KW-0812">Transmembrane</keyword>
<reference evidence="3 4" key="1">
    <citation type="journal article" date="2024" name="BMC Genomics">
        <title>Genome assembly of redclaw crayfish (Cherax quadricarinatus) provides insights into its immune adaptation and hypoxia tolerance.</title>
        <authorList>
            <person name="Liu Z."/>
            <person name="Zheng J."/>
            <person name="Li H."/>
            <person name="Fang K."/>
            <person name="Wang S."/>
            <person name="He J."/>
            <person name="Zhou D."/>
            <person name="Weng S."/>
            <person name="Chi M."/>
            <person name="Gu Z."/>
            <person name="He J."/>
            <person name="Li F."/>
            <person name="Wang M."/>
        </authorList>
    </citation>
    <scope>NUCLEOTIDE SEQUENCE [LARGE SCALE GENOMIC DNA]</scope>
    <source>
        <strain evidence="3">ZL_2023a</strain>
    </source>
</reference>
<protein>
    <recommendedName>
        <fullName evidence="2">AB hydrolase-1 domain-containing protein</fullName>
    </recommendedName>
</protein>
<dbReference type="SUPFAM" id="SSF53474">
    <property type="entry name" value="alpha/beta-Hydrolases"/>
    <property type="match status" value="1"/>
</dbReference>
<dbReference type="GO" id="GO:0004301">
    <property type="term" value="F:epoxide hydrolase activity"/>
    <property type="evidence" value="ECO:0007669"/>
    <property type="project" value="UniProtKB-ARBA"/>
</dbReference>
<name>A0AAW0WJJ2_CHEQU</name>
<evidence type="ECO:0000256" key="1">
    <source>
        <dbReference type="SAM" id="Phobius"/>
    </source>
</evidence>